<dbReference type="Proteomes" id="UP000738826">
    <property type="component" value="Unassembled WGS sequence"/>
</dbReference>
<dbReference type="PANTHER" id="PTHR43428:SF1">
    <property type="entry name" value="ARSENATE REDUCTASE"/>
    <property type="match status" value="1"/>
</dbReference>
<dbReference type="SUPFAM" id="SSF52788">
    <property type="entry name" value="Phosphotyrosine protein phosphatases I"/>
    <property type="match status" value="1"/>
</dbReference>
<keyword evidence="1" id="KW-0059">Arsenical resistance</keyword>
<dbReference type="CDD" id="cd16345">
    <property type="entry name" value="LMWP_ArsC"/>
    <property type="match status" value="1"/>
</dbReference>
<gene>
    <name evidence="4" type="ORF">GW779_00935</name>
    <name evidence="3" type="ORF">GW910_00675</name>
</gene>
<dbReference type="Pfam" id="PF01451">
    <property type="entry name" value="LMWPc"/>
    <property type="match status" value="1"/>
</dbReference>
<evidence type="ECO:0000256" key="1">
    <source>
        <dbReference type="ARBA" id="ARBA00022849"/>
    </source>
</evidence>
<proteinExistence type="predicted"/>
<evidence type="ECO:0000313" key="3">
    <source>
        <dbReference type="EMBL" id="NCN64584.1"/>
    </source>
</evidence>
<evidence type="ECO:0000313" key="4">
    <source>
        <dbReference type="EMBL" id="NCS90978.1"/>
    </source>
</evidence>
<feature type="domain" description="Phosphotyrosine protein phosphatase I" evidence="2">
    <location>
        <begin position="3"/>
        <end position="135"/>
    </location>
</feature>
<evidence type="ECO:0000313" key="5">
    <source>
        <dbReference type="Proteomes" id="UP000768163"/>
    </source>
</evidence>
<dbReference type="Proteomes" id="UP000768163">
    <property type="component" value="Unassembled WGS sequence"/>
</dbReference>
<dbReference type="InterPro" id="IPR023485">
    <property type="entry name" value="Ptyr_pPase"/>
</dbReference>
<dbReference type="AlphaFoldDB" id="A0A8J7YR48"/>
<dbReference type="EMBL" id="JAACVF010000016">
    <property type="protein sequence ID" value="NCN64584.1"/>
    <property type="molecule type" value="Genomic_DNA"/>
</dbReference>
<name>A0A8J7YR48_9ARCH</name>
<dbReference type="SMART" id="SM00226">
    <property type="entry name" value="LMWPc"/>
    <property type="match status" value="1"/>
</dbReference>
<dbReference type="InterPro" id="IPR036196">
    <property type="entry name" value="Ptyr_pPase_sf"/>
</dbReference>
<dbReference type="GO" id="GO:0046685">
    <property type="term" value="P:response to arsenic-containing substance"/>
    <property type="evidence" value="ECO:0007669"/>
    <property type="project" value="UniProtKB-KW"/>
</dbReference>
<protein>
    <submittedName>
        <fullName evidence="3">Arsenate reductase ArsC</fullName>
    </submittedName>
</protein>
<sequence length="135" mass="15345">MKKKVLFICTHNSARSQIAEGLVKSLYGDRFEAYSAGTEPTKVNPYAVKVMDEIGIDISKHYSKKVDEFTGTTFDYVVAVCSGADKSCPFFLGGEYIHKSFEDPSSFKGTEDEIMKKFRSVRDEIKEWIQKKFCL</sequence>
<comment type="caution">
    <text evidence="3">The sequence shown here is derived from an EMBL/GenBank/DDBJ whole genome shotgun (WGS) entry which is preliminary data.</text>
</comment>
<dbReference type="Gene3D" id="3.40.50.2300">
    <property type="match status" value="1"/>
</dbReference>
<accession>A0A8J7YR48</accession>
<dbReference type="PANTHER" id="PTHR43428">
    <property type="entry name" value="ARSENATE REDUCTASE"/>
    <property type="match status" value="1"/>
</dbReference>
<dbReference type="EMBL" id="JAACQH010000013">
    <property type="protein sequence ID" value="NCS90978.1"/>
    <property type="molecule type" value="Genomic_DNA"/>
</dbReference>
<evidence type="ECO:0000259" key="2">
    <source>
        <dbReference type="SMART" id="SM00226"/>
    </source>
</evidence>
<organism evidence="3 5">
    <name type="scientific">Candidatus Altarchaeum hamiconexum</name>
    <dbReference type="NCBI Taxonomy" id="1803513"/>
    <lineage>
        <taxon>Archaea</taxon>
        <taxon>Candidatus Altarchaeota</taxon>
        <taxon>Candidatus Altiarchaeia</taxon>
        <taxon>Candidatus Altarchaeales</taxon>
        <taxon>Candidatus Altarchaeaceae</taxon>
        <taxon>Candidatus Altarchaeum</taxon>
    </lineage>
</organism>
<reference evidence="3" key="1">
    <citation type="submission" date="2019-11" db="EMBL/GenBank/DDBJ databases">
        <title>Lipid analysis of CO2-rich subsurface aquifers suggests an autotrophy-based deep biosphere with lysolipids enriched in CPR bacteria.</title>
        <authorList>
            <person name="Probst A.J."/>
            <person name="Elling F.J."/>
            <person name="Castelle C.J."/>
            <person name="Zhu Q."/>
            <person name="Elvert M."/>
            <person name="Birarda G."/>
            <person name="Holman H.-Y."/>
            <person name="Lane K.R."/>
            <person name="Ladd B."/>
            <person name="Ryan M.C."/>
            <person name="Woyke T."/>
            <person name="Hinrichs K.-U."/>
            <person name="Banfield J.F."/>
        </authorList>
    </citation>
    <scope>NUCLEOTIDE SEQUENCE</scope>
    <source>
        <strain evidence="3">CG_2015-01_33_1645</strain>
        <strain evidence="4">CG_2015-04_33_537</strain>
    </source>
</reference>